<keyword evidence="2" id="KW-1185">Reference proteome</keyword>
<evidence type="ECO:0000313" key="1">
    <source>
        <dbReference type="EMBL" id="KAG8536169.1"/>
    </source>
</evidence>
<protein>
    <submittedName>
        <fullName evidence="1">Uncharacterized protein</fullName>
    </submittedName>
</protein>
<dbReference type="Proteomes" id="UP000824782">
    <property type="component" value="Unassembled WGS sequence"/>
</dbReference>
<dbReference type="EMBL" id="WNYA01049148">
    <property type="protein sequence ID" value="KAG8536169.1"/>
    <property type="molecule type" value="Genomic_DNA"/>
</dbReference>
<gene>
    <name evidence="1" type="ORF">GDO81_026984</name>
</gene>
<organism evidence="1 2">
    <name type="scientific">Engystomops pustulosus</name>
    <name type="common">Tungara frog</name>
    <name type="synonym">Physalaemus pustulosus</name>
    <dbReference type="NCBI Taxonomy" id="76066"/>
    <lineage>
        <taxon>Eukaryota</taxon>
        <taxon>Metazoa</taxon>
        <taxon>Chordata</taxon>
        <taxon>Craniata</taxon>
        <taxon>Vertebrata</taxon>
        <taxon>Euteleostomi</taxon>
        <taxon>Amphibia</taxon>
        <taxon>Batrachia</taxon>
        <taxon>Anura</taxon>
        <taxon>Neobatrachia</taxon>
        <taxon>Hyloidea</taxon>
        <taxon>Leptodactylidae</taxon>
        <taxon>Leiuperinae</taxon>
        <taxon>Engystomops</taxon>
    </lineage>
</organism>
<comment type="caution">
    <text evidence="1">The sequence shown here is derived from an EMBL/GenBank/DDBJ whole genome shotgun (WGS) entry which is preliminary data.</text>
</comment>
<reference evidence="1" key="1">
    <citation type="thesis" date="2020" institute="ProQuest LLC" country="789 East Eisenhower Parkway, Ann Arbor, MI, USA">
        <title>Comparative Genomics and Chromosome Evolution.</title>
        <authorList>
            <person name="Mudd A.B."/>
        </authorList>
    </citation>
    <scope>NUCLEOTIDE SEQUENCE</scope>
    <source>
        <strain evidence="1">237g6f4</strain>
        <tissue evidence="1">Blood</tissue>
    </source>
</reference>
<proteinExistence type="predicted"/>
<dbReference type="AlphaFoldDB" id="A0AAV6YF38"/>
<accession>A0AAV6YF38</accession>
<sequence length="71" mass="8393">MLPRARNPLRHTHKINLTVLQTLQEWMHQHLNSAGNRQYKKKKEVATSSAALWFTGKQRQRCQRVNKTLTI</sequence>
<name>A0AAV6YF38_ENGPU</name>
<evidence type="ECO:0000313" key="2">
    <source>
        <dbReference type="Proteomes" id="UP000824782"/>
    </source>
</evidence>